<dbReference type="Gene3D" id="3.30.559.10">
    <property type="entry name" value="Chloramphenicol acetyltransferase-like domain"/>
    <property type="match status" value="3"/>
</dbReference>
<dbReference type="InterPro" id="IPR045851">
    <property type="entry name" value="AMP-bd_C_sf"/>
</dbReference>
<dbReference type="PROSITE" id="PS00012">
    <property type="entry name" value="PHOSPHOPANTETHEINE"/>
    <property type="match status" value="2"/>
</dbReference>
<evidence type="ECO:0000256" key="2">
    <source>
        <dbReference type="ARBA" id="ARBA00022450"/>
    </source>
</evidence>
<dbReference type="InterPro" id="IPR023213">
    <property type="entry name" value="CAT-like_dom_sf"/>
</dbReference>
<dbReference type="CDD" id="cd05930">
    <property type="entry name" value="A_NRPS"/>
    <property type="match status" value="1"/>
</dbReference>
<dbReference type="InterPro" id="IPR020806">
    <property type="entry name" value="PKS_PP-bd"/>
</dbReference>
<reference evidence="7" key="1">
    <citation type="journal article" date="2012" name="J. Bacteriol.">
        <title>Revised Genome Sequence of Burkholderia thailandensis MSMB43 with Improved Annotation.</title>
        <authorList>
            <person name="Zhuo Y."/>
            <person name="Liu L."/>
            <person name="Wang Q."/>
            <person name="Liu X."/>
            <person name="Ren B."/>
            <person name="Liu M."/>
            <person name="Ni P."/>
            <person name="Cheng Y.Q."/>
            <person name="Zhang L."/>
        </authorList>
    </citation>
    <scope>NUCLEOTIDE SEQUENCE [LARGE SCALE GENOMIC DNA]</scope>
    <source>
        <strain evidence="7">MSMB43</strain>
    </source>
</reference>
<name>A0ABN0FXP5_9BURK</name>
<dbReference type="InterPro" id="IPR029058">
    <property type="entry name" value="AB_hydrolase_fold"/>
</dbReference>
<dbReference type="Gene3D" id="3.30.300.30">
    <property type="match status" value="2"/>
</dbReference>
<proteinExistence type="predicted"/>
<dbReference type="EMBL" id="JH692072">
    <property type="protein sequence ID" value="EIP84693.1"/>
    <property type="molecule type" value="Genomic_DNA"/>
</dbReference>
<evidence type="ECO:0000256" key="4">
    <source>
        <dbReference type="ARBA" id="ARBA00022723"/>
    </source>
</evidence>
<dbReference type="PROSITE" id="PS00455">
    <property type="entry name" value="AMP_BINDING"/>
    <property type="match status" value="2"/>
</dbReference>
<dbReference type="Pfam" id="PF13193">
    <property type="entry name" value="AMP-binding_C"/>
    <property type="match status" value="1"/>
</dbReference>
<dbReference type="InterPro" id="IPR020845">
    <property type="entry name" value="AMP-binding_CS"/>
</dbReference>
<dbReference type="InterPro" id="IPR006162">
    <property type="entry name" value="Ppantetheine_attach_site"/>
</dbReference>
<dbReference type="InterPro" id="IPR010071">
    <property type="entry name" value="AA_adenyl_dom"/>
</dbReference>
<keyword evidence="3" id="KW-0597">Phosphoprotein</keyword>
<dbReference type="InterPro" id="IPR009081">
    <property type="entry name" value="PP-bd_ACP"/>
</dbReference>
<dbReference type="Pfam" id="PF00501">
    <property type="entry name" value="AMP-binding"/>
    <property type="match status" value="2"/>
</dbReference>
<accession>A0ABN0FXP5</accession>
<dbReference type="Pfam" id="PF00550">
    <property type="entry name" value="PP-binding"/>
    <property type="match status" value="3"/>
</dbReference>
<keyword evidence="7" id="KW-1185">Reference proteome</keyword>
<dbReference type="Gene3D" id="3.30.559.30">
    <property type="entry name" value="Nonribosomal peptide synthetase, condensation domain"/>
    <property type="match status" value="3"/>
</dbReference>
<dbReference type="InterPro" id="IPR000873">
    <property type="entry name" value="AMP-dep_synth/lig_dom"/>
</dbReference>
<dbReference type="Gene3D" id="3.40.50.1820">
    <property type="entry name" value="alpha/beta hydrolase"/>
    <property type="match status" value="1"/>
</dbReference>
<dbReference type="InterPro" id="IPR036736">
    <property type="entry name" value="ACP-like_sf"/>
</dbReference>
<gene>
    <name evidence="6" type="ORF">A33K_18706</name>
</gene>
<dbReference type="SMART" id="SM00823">
    <property type="entry name" value="PKS_PP"/>
    <property type="match status" value="3"/>
</dbReference>
<dbReference type="Pfam" id="PF00668">
    <property type="entry name" value="Condensation"/>
    <property type="match status" value="3"/>
</dbReference>
<dbReference type="InterPro" id="IPR001242">
    <property type="entry name" value="Condensation_dom"/>
</dbReference>
<keyword evidence="4" id="KW-0479">Metal-binding</keyword>
<dbReference type="InterPro" id="IPR042099">
    <property type="entry name" value="ANL_N_sf"/>
</dbReference>
<dbReference type="SUPFAM" id="SSF47336">
    <property type="entry name" value="ACP-like"/>
    <property type="match status" value="3"/>
</dbReference>
<dbReference type="PANTHER" id="PTHR45527">
    <property type="entry name" value="NONRIBOSOMAL PEPTIDE SYNTHETASE"/>
    <property type="match status" value="1"/>
</dbReference>
<dbReference type="NCBIfam" id="TIGR01733">
    <property type="entry name" value="AA-adenyl-dom"/>
    <property type="match status" value="1"/>
</dbReference>
<dbReference type="SUPFAM" id="SSF52777">
    <property type="entry name" value="CoA-dependent acyltransferases"/>
    <property type="match status" value="6"/>
</dbReference>
<dbReference type="Gene3D" id="3.40.50.12780">
    <property type="entry name" value="N-terminal domain of ligase-like"/>
    <property type="match status" value="1"/>
</dbReference>
<evidence type="ECO:0000259" key="5">
    <source>
        <dbReference type="PROSITE" id="PS50075"/>
    </source>
</evidence>
<dbReference type="InterPro" id="IPR025110">
    <property type="entry name" value="AMP-bd_C"/>
</dbReference>
<feature type="domain" description="Carrier" evidence="5">
    <location>
        <begin position="1658"/>
        <end position="1733"/>
    </location>
</feature>
<protein>
    <recommendedName>
        <fullName evidence="5">Carrier domain-containing protein</fullName>
    </recommendedName>
</protein>
<feature type="domain" description="Carrier" evidence="5">
    <location>
        <begin position="597"/>
        <end position="672"/>
    </location>
</feature>
<dbReference type="Gene3D" id="2.30.38.10">
    <property type="entry name" value="Luciferase, Domain 3"/>
    <property type="match status" value="1"/>
</dbReference>
<evidence type="ECO:0000313" key="7">
    <source>
        <dbReference type="Proteomes" id="UP000004682"/>
    </source>
</evidence>
<dbReference type="PROSITE" id="PS50075">
    <property type="entry name" value="CARRIER"/>
    <property type="match status" value="3"/>
</dbReference>
<keyword evidence="2" id="KW-0596">Phosphopantetheine</keyword>
<dbReference type="Gene3D" id="3.40.50.980">
    <property type="match status" value="2"/>
</dbReference>
<dbReference type="SUPFAM" id="SSF56801">
    <property type="entry name" value="Acetyl-CoA synthetase-like"/>
    <property type="match status" value="2"/>
</dbReference>
<dbReference type="PANTHER" id="PTHR45527:SF1">
    <property type="entry name" value="FATTY ACID SYNTHASE"/>
    <property type="match status" value="1"/>
</dbReference>
<dbReference type="Proteomes" id="UP000004682">
    <property type="component" value="Unassembled WGS sequence"/>
</dbReference>
<comment type="cofactor">
    <cofactor evidence="1">
        <name>pantetheine 4'-phosphate</name>
        <dbReference type="ChEBI" id="CHEBI:47942"/>
    </cofactor>
</comment>
<dbReference type="CDD" id="cd19531">
    <property type="entry name" value="LCL_NRPS-like"/>
    <property type="match status" value="3"/>
</dbReference>
<organism evidence="6 7">
    <name type="scientific">Burkholderia humptydooensis MSMB43</name>
    <dbReference type="NCBI Taxonomy" id="441157"/>
    <lineage>
        <taxon>Bacteria</taxon>
        <taxon>Pseudomonadati</taxon>
        <taxon>Pseudomonadota</taxon>
        <taxon>Betaproteobacteria</taxon>
        <taxon>Burkholderiales</taxon>
        <taxon>Burkholderiaceae</taxon>
        <taxon>Burkholderia</taxon>
        <taxon>pseudomallei group</taxon>
    </lineage>
</organism>
<dbReference type="SUPFAM" id="SSF53474">
    <property type="entry name" value="alpha/beta-Hydrolases"/>
    <property type="match status" value="1"/>
</dbReference>
<feature type="domain" description="Carrier" evidence="5">
    <location>
        <begin position="2733"/>
        <end position="2808"/>
    </location>
</feature>
<evidence type="ECO:0000256" key="3">
    <source>
        <dbReference type="ARBA" id="ARBA00022553"/>
    </source>
</evidence>
<evidence type="ECO:0000256" key="1">
    <source>
        <dbReference type="ARBA" id="ARBA00001957"/>
    </source>
</evidence>
<evidence type="ECO:0000313" key="6">
    <source>
        <dbReference type="EMBL" id="EIP84693.1"/>
    </source>
</evidence>
<sequence length="3068" mass="332325">MYRAMRIDRDAAHFHMTDVLALQGDVDLPRLARSLADTFASHATLHLRFVPCADDDDGVAQRFDDIAPIECPVHDWSGLPPGEAAARFAALRVRFRETPFDLAAAPLFRYALVRLSSRDSCLLLTVHHLLADDWSMGLLHRELAARYAGRDPARPARDDGGARYLRFARRQHAWLRSDEGARAVAYWADRLGALPAQLALPVDRQRSVAGAPRKRTLTGVLPVTATRQLHALARATHATLFSILLAAYDVLLWRLSRCERVPVATLVANRGDGEFDDTVGLFFNTIVLVSDVRPDQPFRDFAARVAEITLEGMARQQVPFQYLVERLCPVRDPARVPFTQALFAFMNASGPRLRLGDVALAQLGGIDAGSTYDLKLTAYEKDAAVEVVFEYDASVVEPSTAQAWLDVYLRMLMDAAREPDTPLTHLGWTRRDSIASRMAGDTDVLDDWGVPVPAGFVGQLCRFDDPSAAPVRLGVPARRLADLSVRTLDTRPAHYDVDGGRIDIDAVERCARAVTGVRRALLTHDVEHGLVMHLMVDEAAFALAVLRRALFASLPMHGVPSRFRVVPWIVEQVGGAPDLDELWRVGRDADDASRKRPPRDAHEAAVLRIWADALRFPELGAEDDFFAVGGNSLSAALIVAEVNREFGCTSTLQQLFDARTVARFAVMAAQRREDAARGAWYMQPDARSDEWTRIEEDGSLSYPVSEAQARMWVLDRLPDVSDRYVMKTAYRIDGALDVSAMRASFAALVRRHEQLRAVFRAVGGEIRQCLLPTGAVRLDEARWEGETPSGDAPPAHLIQDLDAAFDLGSGPLIRARLVHTNDPKVHYLYVALHHIVADGWSMGVIVDDWLRLYSGRDALPVLPAEYRDYCCWRRSDEARQAVDADLRYWRDHLGGARGELALPARTAEPGAGPRAGHHSFRLSAVLCEGLGRIAAAHGASIHAILLAGFAIVLSRYSGQSDLCIGAPVANRDQEGTAPIVGLFVNTVVLRMRIDAGRSLADLLAATRDTVIDALAHAGAPFEEVVQALQPQRHLDASPLFEAMFAFQAFPPSVSAPDGLTLRGIAQRTQQAKFKLSGTVTLGAGIGYGEFEFREDLLDPAMIGRLAADYVSMLEQWAAHPDAGILALTPHTARVSPVAPVSADEAGLGGVRALCEIVSRQARRVPDQPALRDRATTLSYAELDAGANRVAARLRAQRVGAGSRIGLGVPRSADAIVCLLGILRAGAAYSPMDMQACASDWREHASDAGLHAIVLAGPAGAGLDGVRTIALDYLVAPMADGPAAVIASGTAQASAVVFRTSGSTGRPKCVTVPHQGVLALIAWACGAYAAREYRNSTFATALTFDVSLFEMFTPWALGGCATMLESLQVVPEADAPLTCVSGTPSHVAMLLDRGDFPAGAATLNVAGEPLPRRLVERIFAQTDVQRVVNLYGPTECSIYASVEDIRRATFDGAVGIGRPHPHAALYLVDDALSEMPAGVPGEICIGGSGLAHGYAGQPALTAEHFIPDPFAGEPGARMYRTRDLGRVDERGHVAYLGRANGVRKLRGVWVNFHDLTADVRACDGVSDAVVLPIASGDDEDDARVIAFCVPEAGAILDETTLRQAFRARVARTRPLAYGRLVNRFIALDALPLTPNGKVDVHLLAQWEWRARPEPRVPFAPSDPFGHLLRDAWRNALKRDDIAQTDDFFALGGHSLLALRMLAELERATGLALPLVHVFEFPVFAEFAAQADALARAGGASQPGRDGIRPIARGGHLPVTSAQRRMWFLDQLDPGATHYNVSVVLRVQGVTDDARFLCAIRACLQRHEVFRTSFHFVDGEVVAQLDDTHVPDLACEDWSTLTELEQRKNEAAWRAMQASHRFDLRRPGLFRLQVARLSEQTRLLALVLHHVITDADSISLLVDEIGQQYAQPARLAAPAIQYVDYAAWARARARGPAHDAHLAYWREQLRDCPEFLSLPADYPRDATMRHDGATHAFLIGRDELEQVGGLLAGLRVSRFVGLLALFKLAVHRYAGSRDICIGTPVTNRQVVSTRAMQGFFVDTLPLRTRFSPSDTLAGFIRRVHAVWVDAFRHQEPGLEAIVADRQSERVPGYHPLFQLAFAHTDEALATNDAHGLRWRVSQGGRYATPFDLTCHCNETPDGMWVTLEYKTALYAPASIAAFGAHLRRLLSCLATHLDVPLAALPGVDVGASVAAPAVRDARLTDGFARHAKANPDAIAVKTVSGEFSYATLDADSNRLARRLLADGLQPGECVALCVERDYPLIVALLAVSKAAGCFVPFDSDVPALRLRGIIAQHRITRLVSTHAIVARWSPEATQSMRDVCLYDVGTQRGPSAPGEFGAVVTARDWADARPLPVSVAHDASHAAYVIFTSGSTGAPKGVMIGHAAACATLDWINTRFQVAAGDRLMWCASPGFDLSVYDVFGVLGAGATVCVADRGMLFDPTVLAAYLTHWNVSMWDSAPAVLQFALAGCEVLGDAFRSETMRLVMLSGDRIPVTLPADGSRHFPNAHWYALGGATEAAIWSNFHDIGRAEAARAMRWQRAVPYGRAFGAAAYFVLDDDLRICPDGVEGELYIGGGCLADGYLGAPALTAERFIPDPFAASGRLYRTGDRVRRDASGTLWILGRTDTQIKLRGYRIELGEVESAIQRMPEVRAALALMDADRQEIRAYVQLTGPGALDDAQVLSYLGARLPHYMVPASVHFIDAWPTTVNGKVDRERLASDHGRAASRSPRTAFSTLAGRLATLWEEVLGTPVEDMEKSFFHYGGTSLMAVRIIGLVNERLGAALQVIDVFRYPTPTRLAMRIAAPDAQPPSRPASPADPAVVSVWKAGDGRTPMLIFIAPPGTDGACYAALMDELRAWPGGLGTVALTLPLLRRWRDGAEQSVGALCRLMAAALAEAGIERAIPCGWSFGGMLAANLLGWADASRLTLSSPALLIDAFGVMDAVGGGAGQPDAARETFDAVAGLLSDAIDGAALAELREASVALLQVGATGGHEVTTPCIALLESAGPAHVSASSSWPRTALLHVHALDAHHYALLRRPWVQEVASWIMTSLDHDAAHGMPVTESI</sequence>
<dbReference type="Gene3D" id="1.10.1200.10">
    <property type="entry name" value="ACP-like"/>
    <property type="match status" value="2"/>
</dbReference>